<dbReference type="PANTHER" id="PTHR21569:SF16">
    <property type="entry name" value="RIBOSOMAL PROTEIN S16"/>
    <property type="match status" value="1"/>
</dbReference>
<dbReference type="GO" id="GO:0003723">
    <property type="term" value="F:RNA binding"/>
    <property type="evidence" value="ECO:0007669"/>
    <property type="project" value="TreeGrafter"/>
</dbReference>
<dbReference type="InterPro" id="IPR014721">
    <property type="entry name" value="Ribsml_uS5_D2-typ_fold_subgr"/>
</dbReference>
<dbReference type="NCBIfam" id="TIGR03627">
    <property type="entry name" value="uS9_arch"/>
    <property type="match status" value="1"/>
</dbReference>
<dbReference type="GO" id="GO:0006412">
    <property type="term" value="P:translation"/>
    <property type="evidence" value="ECO:0007669"/>
    <property type="project" value="UniProtKB-UniRule"/>
</dbReference>
<sequence>MVDVIVSGKRKTAVARAIIREGVGRVVYNGYPIEAYPNEQAKQRIMEPLNIIPEKLRNQVDIFINARGGGFMGQADAARMAIGLGLVKYTGSDEIKRILTEYDRTILSGDPRRKEPKKFGGPGARRRFQKSYR</sequence>
<reference evidence="5 6" key="1">
    <citation type="submission" date="2017-04" db="EMBL/GenBank/DDBJ databases">
        <title>Novel microbial lineages endemic to geothermal iron-oxide mats fill important gaps in the evolutionary history of Archaea.</title>
        <authorList>
            <person name="Jay Z.J."/>
            <person name="Beam J.P."/>
            <person name="Dlakic M."/>
            <person name="Rusch D.B."/>
            <person name="Kozubal M.A."/>
            <person name="Inskeep W.P."/>
        </authorList>
    </citation>
    <scope>NUCLEOTIDE SEQUENCE [LARGE SCALE GENOMIC DNA]</scope>
    <source>
        <strain evidence="5">OSP_D</strain>
    </source>
</reference>
<comment type="similarity">
    <text evidence="3">Belongs to the universal ribosomal protein uS9 family.</text>
</comment>
<keyword evidence="1 3" id="KW-0689">Ribosomal protein</keyword>
<protein>
    <recommendedName>
        <fullName evidence="3">Small ribosomal subunit protein uS9</fullName>
    </recommendedName>
</protein>
<feature type="region of interest" description="Disordered" evidence="4">
    <location>
        <begin position="107"/>
        <end position="133"/>
    </location>
</feature>
<evidence type="ECO:0000256" key="1">
    <source>
        <dbReference type="ARBA" id="ARBA00022980"/>
    </source>
</evidence>
<evidence type="ECO:0000256" key="4">
    <source>
        <dbReference type="SAM" id="MobiDB-lite"/>
    </source>
</evidence>
<dbReference type="GO" id="GO:0003735">
    <property type="term" value="F:structural constituent of ribosome"/>
    <property type="evidence" value="ECO:0007669"/>
    <property type="project" value="UniProtKB-UniRule"/>
</dbReference>
<dbReference type="EMBL" id="NEXE01000144">
    <property type="protein sequence ID" value="PSN87818.1"/>
    <property type="molecule type" value="Genomic_DNA"/>
</dbReference>
<keyword evidence="2 3" id="KW-0687">Ribonucleoprotein</keyword>
<dbReference type="Proteomes" id="UP000240322">
    <property type="component" value="Unassembled WGS sequence"/>
</dbReference>
<dbReference type="HAMAP" id="MF_00532_A">
    <property type="entry name" value="Ribosomal_uS9_A"/>
    <property type="match status" value="1"/>
</dbReference>
<gene>
    <name evidence="3" type="primary">rps9</name>
    <name evidence="5" type="ORF">B9Q03_10010</name>
</gene>
<evidence type="ECO:0000256" key="3">
    <source>
        <dbReference type="HAMAP-Rule" id="MF_00532"/>
    </source>
</evidence>
<comment type="caution">
    <text evidence="5">The sequence shown here is derived from an EMBL/GenBank/DDBJ whole genome shotgun (WGS) entry which is preliminary data.</text>
</comment>
<dbReference type="InterPro" id="IPR020568">
    <property type="entry name" value="Ribosomal_Su5_D2-typ_SF"/>
</dbReference>
<dbReference type="GO" id="GO:0000462">
    <property type="term" value="P:maturation of SSU-rRNA from tricistronic rRNA transcript (SSU-rRNA, 5.8S rRNA, LSU-rRNA)"/>
    <property type="evidence" value="ECO:0007669"/>
    <property type="project" value="TreeGrafter"/>
</dbReference>
<dbReference type="InterPro" id="IPR019958">
    <property type="entry name" value="Ribosomal_uS9_archaeal"/>
</dbReference>
<dbReference type="Pfam" id="PF00380">
    <property type="entry name" value="Ribosomal_S9"/>
    <property type="match status" value="1"/>
</dbReference>
<evidence type="ECO:0000313" key="5">
    <source>
        <dbReference type="EMBL" id="PSN87818.1"/>
    </source>
</evidence>
<organism evidence="5 6">
    <name type="scientific">Candidatus Marsarchaeota G2 archaeon OSP_D</name>
    <dbReference type="NCBI Taxonomy" id="1978157"/>
    <lineage>
        <taxon>Archaea</taxon>
        <taxon>Candidatus Marsarchaeota</taxon>
        <taxon>Candidatus Marsarchaeota group 2</taxon>
    </lineage>
</organism>
<dbReference type="AlphaFoldDB" id="A0A2R6AN64"/>
<dbReference type="InterPro" id="IPR000754">
    <property type="entry name" value="Ribosomal_uS9"/>
</dbReference>
<feature type="compositionally biased region" description="Basic residues" evidence="4">
    <location>
        <begin position="124"/>
        <end position="133"/>
    </location>
</feature>
<proteinExistence type="inferred from homology"/>
<name>A0A2R6AN64_9ARCH</name>
<dbReference type="SUPFAM" id="SSF54211">
    <property type="entry name" value="Ribosomal protein S5 domain 2-like"/>
    <property type="match status" value="1"/>
</dbReference>
<dbReference type="NCBIfam" id="NF001749">
    <property type="entry name" value="PRK00474.1"/>
    <property type="match status" value="1"/>
</dbReference>
<dbReference type="Gene3D" id="3.30.230.10">
    <property type="match status" value="1"/>
</dbReference>
<dbReference type="PANTHER" id="PTHR21569">
    <property type="entry name" value="RIBOSOMAL PROTEIN S9"/>
    <property type="match status" value="1"/>
</dbReference>
<evidence type="ECO:0000256" key="2">
    <source>
        <dbReference type="ARBA" id="ARBA00023274"/>
    </source>
</evidence>
<evidence type="ECO:0000313" key="6">
    <source>
        <dbReference type="Proteomes" id="UP000240322"/>
    </source>
</evidence>
<dbReference type="GO" id="GO:0022627">
    <property type="term" value="C:cytosolic small ribosomal subunit"/>
    <property type="evidence" value="ECO:0007669"/>
    <property type="project" value="UniProtKB-UniRule"/>
</dbReference>
<accession>A0A2R6AN64</accession>